<dbReference type="NCBIfam" id="TIGR00912">
    <property type="entry name" value="2A0309"/>
    <property type="match status" value="1"/>
</dbReference>
<feature type="transmembrane region" description="Helical" evidence="8">
    <location>
        <begin position="313"/>
        <end position="328"/>
    </location>
</feature>
<dbReference type="Gene3D" id="1.20.1740.10">
    <property type="entry name" value="Amino acid/polyamine transporter I"/>
    <property type="match status" value="1"/>
</dbReference>
<keyword evidence="10" id="KW-1185">Reference proteome</keyword>
<sequence>MNTNSDSYTEEIRVLDMVVTVTSMVVGVGILTLPRVIAKTTQASDGWISILGAGLLLLTAAYILAKYAGLYYKEGFFAFTSRLVSKPIAALLVGSLSVYYICFSAYVIRAIANISKQYLFERTPVEVVALIFLLVLVYSVAGSRIGIIRLNMMFLPIVLFMIGIVLLFSLDIFQVKSLKPFFVSDWKGLLTAAKNSVPSFLGFELILFYISMMRNPHKAPKAVLIGVAIPMVLYIAVYLICVGVFTQYALKEIDYPSIELAKEIQIPGEFFERFESIFFTIWVMTIFNTACMAIDLAVYNFSSLFPKLPHKKSVFILSPFIYFLSMVPKNVTQFGRLGDYVSYIGLLVGIMIPCLLYAVAKIRGVKQL</sequence>
<dbReference type="OrthoDB" id="2716906at2"/>
<keyword evidence="7 8" id="KW-0472">Membrane</keyword>
<evidence type="ECO:0000256" key="8">
    <source>
        <dbReference type="SAM" id="Phobius"/>
    </source>
</evidence>
<feature type="transmembrane region" description="Helical" evidence="8">
    <location>
        <begin position="124"/>
        <end position="141"/>
    </location>
</feature>
<evidence type="ECO:0000256" key="7">
    <source>
        <dbReference type="ARBA" id="ARBA00023136"/>
    </source>
</evidence>
<dbReference type="RefSeq" id="WP_126142149.1">
    <property type="nucleotide sequence ID" value="NZ_RXHU01000042.1"/>
</dbReference>
<proteinExistence type="inferred from homology"/>
<comment type="subcellular location">
    <subcellularLocation>
        <location evidence="1">Membrane</location>
        <topology evidence="1">Multi-pass membrane protein</topology>
    </subcellularLocation>
</comment>
<gene>
    <name evidence="9" type="ORF">EJQ19_15585</name>
</gene>
<keyword evidence="5 8" id="KW-0812">Transmembrane</keyword>
<evidence type="ECO:0000256" key="2">
    <source>
        <dbReference type="ARBA" id="ARBA00007998"/>
    </source>
</evidence>
<feature type="transmembrane region" description="Helical" evidence="8">
    <location>
        <begin position="340"/>
        <end position="360"/>
    </location>
</feature>
<dbReference type="EMBL" id="RXHU01000042">
    <property type="protein sequence ID" value="RTE08933.1"/>
    <property type="molecule type" value="Genomic_DNA"/>
</dbReference>
<evidence type="ECO:0000256" key="4">
    <source>
        <dbReference type="ARBA" id="ARBA00022544"/>
    </source>
</evidence>
<feature type="transmembrane region" description="Helical" evidence="8">
    <location>
        <begin position="222"/>
        <end position="250"/>
    </location>
</feature>
<evidence type="ECO:0000313" key="9">
    <source>
        <dbReference type="EMBL" id="RTE08933.1"/>
    </source>
</evidence>
<dbReference type="Proteomes" id="UP000276128">
    <property type="component" value="Unassembled WGS sequence"/>
</dbReference>
<evidence type="ECO:0000256" key="3">
    <source>
        <dbReference type="ARBA" id="ARBA00022448"/>
    </source>
</evidence>
<dbReference type="Pfam" id="PF03845">
    <property type="entry name" value="Spore_permease"/>
    <property type="match status" value="1"/>
</dbReference>
<accession>A0A430JD08</accession>
<evidence type="ECO:0000256" key="6">
    <source>
        <dbReference type="ARBA" id="ARBA00022989"/>
    </source>
</evidence>
<name>A0A430JD08_9BACL</name>
<feature type="transmembrane region" description="Helical" evidence="8">
    <location>
        <begin position="88"/>
        <end position="112"/>
    </location>
</feature>
<dbReference type="GO" id="GO:0009847">
    <property type="term" value="P:spore germination"/>
    <property type="evidence" value="ECO:0007669"/>
    <property type="project" value="InterPro"/>
</dbReference>
<evidence type="ECO:0000256" key="1">
    <source>
        <dbReference type="ARBA" id="ARBA00004141"/>
    </source>
</evidence>
<comment type="similarity">
    <text evidence="2">Belongs to the amino acid-polyamine-organocation (APC) superfamily. Spore germination protein (SGP) (TC 2.A.3.9) family.</text>
</comment>
<keyword evidence="6 8" id="KW-1133">Transmembrane helix</keyword>
<evidence type="ECO:0000256" key="5">
    <source>
        <dbReference type="ARBA" id="ARBA00022692"/>
    </source>
</evidence>
<feature type="transmembrane region" description="Helical" evidence="8">
    <location>
        <begin position="277"/>
        <end position="301"/>
    </location>
</feature>
<evidence type="ECO:0000313" key="10">
    <source>
        <dbReference type="Proteomes" id="UP000276128"/>
    </source>
</evidence>
<keyword evidence="4" id="KW-0309">Germination</keyword>
<reference evidence="9 10" key="1">
    <citation type="submission" date="2018-12" db="EMBL/GenBank/DDBJ databases">
        <title>Bacillus ochoae sp. nov., Paenibacillus whitsoniae sp. nov., Paenibacillus spiritus sp. nov. Isolated from the Mars Exploration Rover during spacecraft assembly.</title>
        <authorList>
            <person name="Seuylemezian A."/>
            <person name="Vaishampayan P."/>
        </authorList>
    </citation>
    <scope>NUCLEOTIDE SEQUENCE [LARGE SCALE GENOMIC DNA]</scope>
    <source>
        <strain evidence="9 10">MER 54</strain>
    </source>
</reference>
<dbReference type="PANTHER" id="PTHR34975:SF2">
    <property type="entry name" value="SPORE GERMINATION PROTEIN A2"/>
    <property type="match status" value="1"/>
</dbReference>
<dbReference type="PANTHER" id="PTHR34975">
    <property type="entry name" value="SPORE GERMINATION PROTEIN A2"/>
    <property type="match status" value="1"/>
</dbReference>
<feature type="transmembrane region" description="Helical" evidence="8">
    <location>
        <begin position="46"/>
        <end position="67"/>
    </location>
</feature>
<feature type="transmembrane region" description="Helical" evidence="8">
    <location>
        <begin position="193"/>
        <end position="210"/>
    </location>
</feature>
<keyword evidence="3" id="KW-0813">Transport</keyword>
<dbReference type="InterPro" id="IPR004761">
    <property type="entry name" value="Spore_GerAB"/>
</dbReference>
<feature type="transmembrane region" description="Helical" evidence="8">
    <location>
        <begin position="12"/>
        <end position="34"/>
    </location>
</feature>
<organism evidence="9 10">
    <name type="scientific">Paenibacillus whitsoniae</name>
    <dbReference type="NCBI Taxonomy" id="2496558"/>
    <lineage>
        <taxon>Bacteria</taxon>
        <taxon>Bacillati</taxon>
        <taxon>Bacillota</taxon>
        <taxon>Bacilli</taxon>
        <taxon>Bacillales</taxon>
        <taxon>Paenibacillaceae</taxon>
        <taxon>Paenibacillus</taxon>
    </lineage>
</organism>
<dbReference type="AlphaFoldDB" id="A0A430JD08"/>
<comment type="caution">
    <text evidence="9">The sequence shown here is derived from an EMBL/GenBank/DDBJ whole genome shotgun (WGS) entry which is preliminary data.</text>
</comment>
<protein>
    <submittedName>
        <fullName evidence="9">Spore gernimation protein</fullName>
    </submittedName>
</protein>
<dbReference type="GO" id="GO:0016020">
    <property type="term" value="C:membrane"/>
    <property type="evidence" value="ECO:0007669"/>
    <property type="project" value="UniProtKB-SubCell"/>
</dbReference>
<feature type="transmembrane region" description="Helical" evidence="8">
    <location>
        <begin position="153"/>
        <end position="173"/>
    </location>
</feature>